<accession>A0A1L3I041</accession>
<dbReference type="Proteomes" id="UP000183859">
    <property type="component" value="Chromosome"/>
</dbReference>
<keyword evidence="1" id="KW-0812">Transmembrane</keyword>
<keyword evidence="3" id="KW-1185">Reference proteome</keyword>
<feature type="transmembrane region" description="Helical" evidence="1">
    <location>
        <begin position="135"/>
        <end position="159"/>
    </location>
</feature>
<dbReference type="STRING" id="1844006.PhaeoP97_00031"/>
<gene>
    <name evidence="2" type="ORF">PhaeoP97_00031</name>
</gene>
<evidence type="ECO:0000256" key="1">
    <source>
        <dbReference type="SAM" id="Phobius"/>
    </source>
</evidence>
<proteinExistence type="predicted"/>
<organism evidence="2 3">
    <name type="scientific">Phaeobacter porticola</name>
    <dbReference type="NCBI Taxonomy" id="1844006"/>
    <lineage>
        <taxon>Bacteria</taxon>
        <taxon>Pseudomonadati</taxon>
        <taxon>Pseudomonadota</taxon>
        <taxon>Alphaproteobacteria</taxon>
        <taxon>Rhodobacterales</taxon>
        <taxon>Roseobacteraceae</taxon>
        <taxon>Phaeobacter</taxon>
    </lineage>
</organism>
<dbReference type="AlphaFoldDB" id="A0A1L3I041"/>
<feature type="transmembrane region" description="Helical" evidence="1">
    <location>
        <begin position="95"/>
        <end position="115"/>
    </location>
</feature>
<sequence>MEALTRAHPCSASHVRSSAGTAASQAAAATTMFWAGAAVSGNLIAAPAKFQASSLSLPVALEVGRMQFLWIGVAEAICLLAILLLLTAARRWPSWPLLAAAAVFAFQRLWLLPLLDTRTLAIIAGAQVEESSLHIVYVAAEILKTVCLVWAGTLSLRLLQPQRGRSPLQNPINHST</sequence>
<dbReference type="EMBL" id="CP016364">
    <property type="protein sequence ID" value="APG45489.1"/>
    <property type="molecule type" value="Genomic_DNA"/>
</dbReference>
<evidence type="ECO:0000313" key="2">
    <source>
        <dbReference type="EMBL" id="APG45489.1"/>
    </source>
</evidence>
<feature type="transmembrane region" description="Helical" evidence="1">
    <location>
        <begin position="68"/>
        <end position="88"/>
    </location>
</feature>
<keyword evidence="1" id="KW-0472">Membrane</keyword>
<reference evidence="3" key="1">
    <citation type="submission" date="2016-07" db="EMBL/GenBank/DDBJ databases">
        <title>Phaeobacter portensis sp. nov., a tropodithietic acid producing bacterium isolated from a German harbor.</title>
        <authorList>
            <person name="Freese H.M."/>
            <person name="Bunk B."/>
            <person name="Breider S."/>
            <person name="Brinkhoff T."/>
        </authorList>
    </citation>
    <scope>NUCLEOTIDE SEQUENCE [LARGE SCALE GENOMIC DNA]</scope>
    <source>
        <strain evidence="3">P97</strain>
    </source>
</reference>
<evidence type="ECO:0000313" key="3">
    <source>
        <dbReference type="Proteomes" id="UP000183859"/>
    </source>
</evidence>
<protein>
    <recommendedName>
        <fullName evidence="4">DUF4149 domain-containing protein</fullName>
    </recommendedName>
</protein>
<evidence type="ECO:0008006" key="4">
    <source>
        <dbReference type="Google" id="ProtNLM"/>
    </source>
</evidence>
<dbReference type="OrthoDB" id="192334at2"/>
<feature type="transmembrane region" description="Helical" evidence="1">
    <location>
        <begin position="26"/>
        <end position="48"/>
    </location>
</feature>
<dbReference type="KEGG" id="php:PhaeoP97_00031"/>
<dbReference type="RefSeq" id="WP_157891217.1">
    <property type="nucleotide sequence ID" value="NZ_CP016364.1"/>
</dbReference>
<keyword evidence="1" id="KW-1133">Transmembrane helix</keyword>
<name>A0A1L3I041_9RHOB</name>